<reference evidence="2 3" key="1">
    <citation type="submission" date="2023-04" db="EMBL/GenBank/DDBJ databases">
        <title>Forest soil microbial communities from Buena Vista Peninsula, Colon Province, Panama.</title>
        <authorList>
            <person name="Bouskill N."/>
        </authorList>
    </citation>
    <scope>NUCLEOTIDE SEQUENCE [LARGE SCALE GENOMIC DNA]</scope>
    <source>
        <strain evidence="2 3">GGS1</strain>
    </source>
</reference>
<dbReference type="InterPro" id="IPR016040">
    <property type="entry name" value="NAD(P)-bd_dom"/>
</dbReference>
<feature type="domain" description="NAD(P)-binding" evidence="1">
    <location>
        <begin position="19"/>
        <end position="209"/>
    </location>
</feature>
<evidence type="ECO:0000313" key="3">
    <source>
        <dbReference type="Proteomes" id="UP001160499"/>
    </source>
</evidence>
<evidence type="ECO:0000313" key="2">
    <source>
        <dbReference type="EMBL" id="MDH6214947.1"/>
    </source>
</evidence>
<sequence length="223" mass="23098">MRVAWGRVSLGRMKLVLFGATGMVGSRVATEASARGHQVLAVSRSGQSPIPGVTAAAADAADPAKVAELARGADAVASACVPPRDGSDPREPFLALNKALVEGVRAAGVGRLVVVGGAGGLEVAPGQAAADQPGFPEAYLPEALAHRDVLAFYRTLDDLDWTYVSPAAEIAPGTRTGRFRTGGDAMLTDADGRSRISAEDYAIAFVDELEQDAHPRSRMSVAY</sequence>
<comment type="caution">
    <text evidence="2">The sequence shown here is derived from an EMBL/GenBank/DDBJ whole genome shotgun (WGS) entry which is preliminary data.</text>
</comment>
<organism evidence="2 3">
    <name type="scientific">Streptomyces pseudovenezuelae</name>
    <dbReference type="NCBI Taxonomy" id="67350"/>
    <lineage>
        <taxon>Bacteria</taxon>
        <taxon>Bacillati</taxon>
        <taxon>Actinomycetota</taxon>
        <taxon>Actinomycetes</taxon>
        <taxon>Kitasatosporales</taxon>
        <taxon>Streptomycetaceae</taxon>
        <taxon>Streptomyces</taxon>
        <taxon>Streptomyces aurantiacus group</taxon>
    </lineage>
</organism>
<dbReference type="InterPro" id="IPR051606">
    <property type="entry name" value="Polyketide_Oxido-like"/>
</dbReference>
<accession>A0ABT6LF78</accession>
<proteinExistence type="predicted"/>
<dbReference type="Proteomes" id="UP001160499">
    <property type="component" value="Unassembled WGS sequence"/>
</dbReference>
<dbReference type="Pfam" id="PF13460">
    <property type="entry name" value="NAD_binding_10"/>
    <property type="match status" value="1"/>
</dbReference>
<dbReference type="InterPro" id="IPR036291">
    <property type="entry name" value="NAD(P)-bd_dom_sf"/>
</dbReference>
<dbReference type="PANTHER" id="PTHR43355:SF2">
    <property type="entry name" value="FLAVIN REDUCTASE (NADPH)"/>
    <property type="match status" value="1"/>
</dbReference>
<name>A0ABT6LF78_9ACTN</name>
<dbReference type="SUPFAM" id="SSF51735">
    <property type="entry name" value="NAD(P)-binding Rossmann-fold domains"/>
    <property type="match status" value="1"/>
</dbReference>
<dbReference type="PANTHER" id="PTHR43355">
    <property type="entry name" value="FLAVIN REDUCTASE (NADPH)"/>
    <property type="match status" value="1"/>
</dbReference>
<gene>
    <name evidence="2" type="ORF">M2283_002230</name>
</gene>
<evidence type="ECO:0000259" key="1">
    <source>
        <dbReference type="Pfam" id="PF13460"/>
    </source>
</evidence>
<protein>
    <submittedName>
        <fullName evidence="2">NADH-flavin reductase</fullName>
    </submittedName>
</protein>
<keyword evidence="3" id="KW-1185">Reference proteome</keyword>
<dbReference type="EMBL" id="JARXVH010000003">
    <property type="protein sequence ID" value="MDH6214947.1"/>
    <property type="molecule type" value="Genomic_DNA"/>
</dbReference>
<dbReference type="Gene3D" id="3.40.50.720">
    <property type="entry name" value="NAD(P)-binding Rossmann-like Domain"/>
    <property type="match status" value="1"/>
</dbReference>